<dbReference type="Pfam" id="PF07690">
    <property type="entry name" value="MFS_1"/>
    <property type="match status" value="1"/>
</dbReference>
<dbReference type="STRING" id="1305675.BFG57_11115"/>
<dbReference type="InterPro" id="IPR001958">
    <property type="entry name" value="Tet-R_TetA/multi-R_MdtG-like"/>
</dbReference>
<gene>
    <name evidence="9" type="ORF">BFG57_11115</name>
</gene>
<keyword evidence="2" id="KW-0813">Transport</keyword>
<dbReference type="InterPro" id="IPR050171">
    <property type="entry name" value="MFS_Transporters"/>
</dbReference>
<feature type="transmembrane region" description="Helical" evidence="7">
    <location>
        <begin position="165"/>
        <end position="183"/>
    </location>
</feature>
<evidence type="ECO:0000256" key="7">
    <source>
        <dbReference type="SAM" id="Phobius"/>
    </source>
</evidence>
<dbReference type="RefSeq" id="WP_069716153.1">
    <property type="nucleotide sequence ID" value="NZ_MJEH01000008.1"/>
</dbReference>
<dbReference type="InterPro" id="IPR036259">
    <property type="entry name" value="MFS_trans_sf"/>
</dbReference>
<reference evidence="9 10" key="1">
    <citation type="submission" date="2016-08" db="EMBL/GenBank/DDBJ databases">
        <title>Genome of Bacillus solimangrovi GH2-4.</title>
        <authorList>
            <person name="Lim S."/>
            <person name="Kim B.-C."/>
        </authorList>
    </citation>
    <scope>NUCLEOTIDE SEQUENCE [LARGE SCALE GENOMIC DNA]</scope>
    <source>
        <strain evidence="9 10">GH2-4</strain>
    </source>
</reference>
<dbReference type="Proteomes" id="UP000095209">
    <property type="component" value="Unassembled WGS sequence"/>
</dbReference>
<feature type="transmembrane region" description="Helical" evidence="7">
    <location>
        <begin position="297"/>
        <end position="320"/>
    </location>
</feature>
<feature type="transmembrane region" description="Helical" evidence="7">
    <location>
        <begin position="137"/>
        <end position="159"/>
    </location>
</feature>
<evidence type="ECO:0000259" key="8">
    <source>
        <dbReference type="PROSITE" id="PS50850"/>
    </source>
</evidence>
<comment type="subcellular location">
    <subcellularLocation>
        <location evidence="1">Cell membrane</location>
        <topology evidence="1">Multi-pass membrane protein</topology>
    </subcellularLocation>
</comment>
<dbReference type="InterPro" id="IPR020846">
    <property type="entry name" value="MFS_dom"/>
</dbReference>
<feature type="transmembrane region" description="Helical" evidence="7">
    <location>
        <begin position="332"/>
        <end position="353"/>
    </location>
</feature>
<keyword evidence="3" id="KW-1003">Cell membrane</keyword>
<feature type="domain" description="Major facilitator superfamily (MFS) profile" evidence="8">
    <location>
        <begin position="10"/>
        <end position="389"/>
    </location>
</feature>
<evidence type="ECO:0000256" key="6">
    <source>
        <dbReference type="ARBA" id="ARBA00023136"/>
    </source>
</evidence>
<name>A0A1E5LIF3_9BACI</name>
<feature type="transmembrane region" description="Helical" evidence="7">
    <location>
        <begin position="99"/>
        <end position="116"/>
    </location>
</feature>
<evidence type="ECO:0000313" key="10">
    <source>
        <dbReference type="Proteomes" id="UP000095209"/>
    </source>
</evidence>
<dbReference type="InterPro" id="IPR011701">
    <property type="entry name" value="MFS"/>
</dbReference>
<feature type="transmembrane region" description="Helical" evidence="7">
    <location>
        <begin position="38"/>
        <end position="63"/>
    </location>
</feature>
<dbReference type="GO" id="GO:0005886">
    <property type="term" value="C:plasma membrane"/>
    <property type="evidence" value="ECO:0007669"/>
    <property type="project" value="UniProtKB-SubCell"/>
</dbReference>
<comment type="caution">
    <text evidence="9">The sequence shown here is derived from an EMBL/GenBank/DDBJ whole genome shotgun (WGS) entry which is preliminary data.</text>
</comment>
<dbReference type="EMBL" id="MJEH01000008">
    <property type="protein sequence ID" value="OEH93862.1"/>
    <property type="molecule type" value="Genomic_DNA"/>
</dbReference>
<sequence>MSVKSFNLTIKTILVSAFFLNLAGFAVMSFLAVYLSNILAFTAVQTGTVLSFLLIFSKGLPLVTGALADKYGYKLMMEIGLIIRGGGMGILAFSQSFPVISIGAILIGIGAAFYEPSSRGFFSIATIGNERKKAFTYLNLSLNGGAIVGPLLGGLLLLFNPQYPFLISAVIFFIMYFVQLFIIPPQNQMAMKHISSLEVFTSILKNKRFIIYCSSMVFFWFMYAQLTGSLPLHMYNLSNSESLVTTVITVNALTGLLFMILFRDLFIRVETFKLLKSGIMIMSIALFMISFFPSSYWLLLCVVFFTVGETLVLPSSDIAISEFTNGKFQGAYFGFFELSFAIGATFGSYAGTVLLSHYPNSPLPWLIYLGAGMFGYLLLITVIHLPQQNYSH</sequence>
<dbReference type="SUPFAM" id="SSF103473">
    <property type="entry name" value="MFS general substrate transporter"/>
    <property type="match status" value="1"/>
</dbReference>
<dbReference type="PROSITE" id="PS50850">
    <property type="entry name" value="MFS"/>
    <property type="match status" value="1"/>
</dbReference>
<evidence type="ECO:0000256" key="3">
    <source>
        <dbReference type="ARBA" id="ARBA00022475"/>
    </source>
</evidence>
<feature type="transmembrane region" description="Helical" evidence="7">
    <location>
        <begin position="242"/>
        <end position="262"/>
    </location>
</feature>
<keyword evidence="5 7" id="KW-1133">Transmembrane helix</keyword>
<feature type="transmembrane region" description="Helical" evidence="7">
    <location>
        <begin position="209"/>
        <end position="230"/>
    </location>
</feature>
<dbReference type="Gene3D" id="1.20.1250.20">
    <property type="entry name" value="MFS general substrate transporter like domains"/>
    <property type="match status" value="1"/>
</dbReference>
<keyword evidence="6 7" id="KW-0472">Membrane</keyword>
<evidence type="ECO:0000313" key="9">
    <source>
        <dbReference type="EMBL" id="OEH93862.1"/>
    </source>
</evidence>
<dbReference type="GO" id="GO:0022857">
    <property type="term" value="F:transmembrane transporter activity"/>
    <property type="evidence" value="ECO:0007669"/>
    <property type="project" value="InterPro"/>
</dbReference>
<proteinExistence type="predicted"/>
<feature type="transmembrane region" description="Helical" evidence="7">
    <location>
        <begin position="365"/>
        <end position="385"/>
    </location>
</feature>
<feature type="transmembrane region" description="Helical" evidence="7">
    <location>
        <begin position="12"/>
        <end position="32"/>
    </location>
</feature>
<keyword evidence="10" id="KW-1185">Reference proteome</keyword>
<feature type="transmembrane region" description="Helical" evidence="7">
    <location>
        <begin position="274"/>
        <end position="291"/>
    </location>
</feature>
<organism evidence="9 10">
    <name type="scientific">Bacillus solimangrovi</name>
    <dbReference type="NCBI Taxonomy" id="1305675"/>
    <lineage>
        <taxon>Bacteria</taxon>
        <taxon>Bacillati</taxon>
        <taxon>Bacillota</taxon>
        <taxon>Bacilli</taxon>
        <taxon>Bacillales</taxon>
        <taxon>Bacillaceae</taxon>
        <taxon>Bacillus</taxon>
    </lineage>
</organism>
<dbReference type="AlphaFoldDB" id="A0A1E5LIF3"/>
<evidence type="ECO:0000256" key="2">
    <source>
        <dbReference type="ARBA" id="ARBA00022448"/>
    </source>
</evidence>
<dbReference type="PANTHER" id="PTHR23517">
    <property type="entry name" value="RESISTANCE PROTEIN MDTM, PUTATIVE-RELATED-RELATED"/>
    <property type="match status" value="1"/>
</dbReference>
<accession>A0A1E5LIF3</accession>
<dbReference type="PRINTS" id="PR01035">
    <property type="entry name" value="TCRTETA"/>
</dbReference>
<evidence type="ECO:0000256" key="5">
    <source>
        <dbReference type="ARBA" id="ARBA00022989"/>
    </source>
</evidence>
<evidence type="ECO:0000256" key="4">
    <source>
        <dbReference type="ARBA" id="ARBA00022692"/>
    </source>
</evidence>
<evidence type="ECO:0000256" key="1">
    <source>
        <dbReference type="ARBA" id="ARBA00004651"/>
    </source>
</evidence>
<dbReference type="PANTHER" id="PTHR23517:SF2">
    <property type="entry name" value="MULTIDRUG RESISTANCE PROTEIN MDTH"/>
    <property type="match status" value="1"/>
</dbReference>
<protein>
    <recommendedName>
        <fullName evidence="8">Major facilitator superfamily (MFS) profile domain-containing protein</fullName>
    </recommendedName>
</protein>
<dbReference type="OrthoDB" id="2621564at2"/>
<keyword evidence="4 7" id="KW-0812">Transmembrane</keyword>